<organism evidence="6 7">
    <name type="scientific">Elliptochloris bilobata</name>
    <dbReference type="NCBI Taxonomy" id="381761"/>
    <lineage>
        <taxon>Eukaryota</taxon>
        <taxon>Viridiplantae</taxon>
        <taxon>Chlorophyta</taxon>
        <taxon>core chlorophytes</taxon>
        <taxon>Trebouxiophyceae</taxon>
        <taxon>Trebouxiophyceae incertae sedis</taxon>
        <taxon>Elliptochloris clade</taxon>
        <taxon>Elliptochloris</taxon>
    </lineage>
</organism>
<proteinExistence type="predicted"/>
<evidence type="ECO:0000313" key="6">
    <source>
        <dbReference type="EMBL" id="KAK9844115.1"/>
    </source>
</evidence>
<evidence type="ECO:0000256" key="5">
    <source>
        <dbReference type="SAM" id="MobiDB-lite"/>
    </source>
</evidence>
<comment type="catalytic activity">
    <reaction evidence="2">
        <text>ssDNA + n NTP = ssDNA/pppN(pN)n-1 hybrid + (n-1) diphosphate.</text>
        <dbReference type="EC" id="2.7.7.102"/>
    </reaction>
</comment>
<dbReference type="GO" id="GO:0005634">
    <property type="term" value="C:nucleus"/>
    <property type="evidence" value="ECO:0007669"/>
    <property type="project" value="TreeGrafter"/>
</dbReference>
<gene>
    <name evidence="6" type="ORF">WJX81_004810</name>
</gene>
<feature type="region of interest" description="Disordered" evidence="5">
    <location>
        <begin position="186"/>
        <end position="221"/>
    </location>
</feature>
<dbReference type="PANTHER" id="PTHR31399">
    <property type="entry name" value="DNA-DIRECTED PRIMASE / POLYMERASE PROTEIN"/>
    <property type="match status" value="1"/>
</dbReference>
<evidence type="ECO:0000256" key="2">
    <source>
        <dbReference type="ARBA" id="ARBA00044677"/>
    </source>
</evidence>
<dbReference type="GO" id="GO:0003887">
    <property type="term" value="F:DNA-directed DNA polymerase activity"/>
    <property type="evidence" value="ECO:0007669"/>
    <property type="project" value="UniProtKB-EC"/>
</dbReference>
<evidence type="ECO:0000256" key="3">
    <source>
        <dbReference type="ARBA" id="ARBA00044768"/>
    </source>
</evidence>
<evidence type="ECO:0000256" key="1">
    <source>
        <dbReference type="ARBA" id="ARBA00026139"/>
    </source>
</evidence>
<dbReference type="GO" id="GO:0005759">
    <property type="term" value="C:mitochondrial matrix"/>
    <property type="evidence" value="ECO:0007669"/>
    <property type="project" value="TreeGrafter"/>
</dbReference>
<dbReference type="GO" id="GO:0042276">
    <property type="term" value="P:error-prone translesion synthesis"/>
    <property type="evidence" value="ECO:0007669"/>
    <property type="project" value="InterPro"/>
</dbReference>
<evidence type="ECO:0000313" key="7">
    <source>
        <dbReference type="Proteomes" id="UP001445335"/>
    </source>
</evidence>
<dbReference type="InterPro" id="IPR044917">
    <property type="entry name" value="PRIMPOL"/>
</dbReference>
<keyword evidence="7" id="KW-1185">Reference proteome</keyword>
<comment type="caution">
    <text evidence="6">The sequence shown here is derived from an EMBL/GenBank/DDBJ whole genome shotgun (WGS) entry which is preliminary data.</text>
</comment>
<sequence length="527" mass="55347">MSEVERYVLRLLGAAQRRRDAADLLPYQVFARQEAAFCWADAHPLAAELRVFSAERSGGSRTFSVATPAEFWRRYCDVLPQHRHFYEIIRQGAPCHLYFDLEFQREHNEGVDGAALTAMLLRLVAQGLQARFGLALAPEWVVELDSSTPAKFSRHLVVRVPGAAFASNFHVGAFVKSLVDPAAEASPGATALQGPAADASPGVRSQVDPTADASSKPAAGFEEPCRADGGALGGEGLSTGAGGLCGGGLGDSVLTIGGCGDRRALCGGGAMELPLHEQLLVAKDASGARTLFVDTGVYTRNRAFRLYLSSKAGKDALLLPTERFWCGAALRSRRDVFAAALVLAEPGGGSGGAVPQPQTGASPYPGAAAFIESVCTQGGVQGRVRSWVVWPEAGLLLLNMRDNRWCANVGRFHASNGIFYVVDLQAGVWFQKCYDIDCRGFRTEAMPLPPGALDPLDTASAAQSAVRTGAREGHVFSASGQAIGVQPPGTPSACTVAWSEGDAEQEAEMVAAAEAAEGARVAGLGGC</sequence>
<protein>
    <recommendedName>
        <fullName evidence="1">DNA-directed primase/polymerase protein</fullName>
        <ecNumber evidence="3">2.7.7.102</ecNumber>
    </recommendedName>
</protein>
<dbReference type="GO" id="GO:0003682">
    <property type="term" value="F:chromatin binding"/>
    <property type="evidence" value="ECO:0007669"/>
    <property type="project" value="TreeGrafter"/>
</dbReference>
<dbReference type="Pfam" id="PF03121">
    <property type="entry name" value="Herpes_UL52"/>
    <property type="match status" value="1"/>
</dbReference>
<dbReference type="GO" id="GO:0009411">
    <property type="term" value="P:response to UV"/>
    <property type="evidence" value="ECO:0007669"/>
    <property type="project" value="TreeGrafter"/>
</dbReference>
<evidence type="ECO:0000256" key="4">
    <source>
        <dbReference type="ARBA" id="ARBA00047303"/>
    </source>
</evidence>
<accession>A0AAW1SE66</accession>
<dbReference type="PANTHER" id="PTHR31399:SF0">
    <property type="entry name" value="DNA-DIRECTED PRIMASE_POLYMERASE PROTEIN"/>
    <property type="match status" value="1"/>
</dbReference>
<reference evidence="6 7" key="1">
    <citation type="journal article" date="2024" name="Nat. Commun.">
        <title>Phylogenomics reveals the evolutionary origins of lichenization in chlorophyte algae.</title>
        <authorList>
            <person name="Puginier C."/>
            <person name="Libourel C."/>
            <person name="Otte J."/>
            <person name="Skaloud P."/>
            <person name="Haon M."/>
            <person name="Grisel S."/>
            <person name="Petersen M."/>
            <person name="Berrin J.G."/>
            <person name="Delaux P.M."/>
            <person name="Dal Grande F."/>
            <person name="Keller J."/>
        </authorList>
    </citation>
    <scope>NUCLEOTIDE SEQUENCE [LARGE SCALE GENOMIC DNA]</scope>
    <source>
        <strain evidence="6 7">SAG 245.80</strain>
    </source>
</reference>
<dbReference type="Proteomes" id="UP001445335">
    <property type="component" value="Unassembled WGS sequence"/>
</dbReference>
<dbReference type="GO" id="GO:0031297">
    <property type="term" value="P:replication fork processing"/>
    <property type="evidence" value="ECO:0007669"/>
    <property type="project" value="TreeGrafter"/>
</dbReference>
<dbReference type="GO" id="GO:0006264">
    <property type="term" value="P:mitochondrial DNA replication"/>
    <property type="evidence" value="ECO:0007669"/>
    <property type="project" value="TreeGrafter"/>
</dbReference>
<name>A0AAW1SE66_9CHLO</name>
<comment type="catalytic activity">
    <reaction evidence="4">
        <text>DNA(n) + a 2'-deoxyribonucleoside 5'-triphosphate = DNA(n+1) + diphosphate</text>
        <dbReference type="Rhea" id="RHEA:22508"/>
        <dbReference type="Rhea" id="RHEA-COMP:17339"/>
        <dbReference type="Rhea" id="RHEA-COMP:17340"/>
        <dbReference type="ChEBI" id="CHEBI:33019"/>
        <dbReference type="ChEBI" id="CHEBI:61560"/>
        <dbReference type="ChEBI" id="CHEBI:173112"/>
        <dbReference type="EC" id="2.7.7.7"/>
    </reaction>
    <physiologicalReaction direction="left-to-right" evidence="4">
        <dbReference type="Rhea" id="RHEA:22509"/>
    </physiologicalReaction>
</comment>
<dbReference type="EC" id="2.7.7.102" evidence="3"/>
<dbReference type="AlphaFoldDB" id="A0AAW1SE66"/>
<dbReference type="EMBL" id="JALJOU010000004">
    <property type="protein sequence ID" value="KAK9844115.1"/>
    <property type="molecule type" value="Genomic_DNA"/>
</dbReference>